<comment type="caution">
    <text evidence="2">The sequence shown here is derived from an EMBL/GenBank/DDBJ whole genome shotgun (WGS) entry which is preliminary data.</text>
</comment>
<gene>
    <name evidence="2" type="ORF">HMPREF9511_01723</name>
</gene>
<protein>
    <submittedName>
        <fullName evidence="2">Replication initiation factor</fullName>
    </submittedName>
</protein>
<dbReference type="PROSITE" id="PS50943">
    <property type="entry name" value="HTH_CROC1"/>
    <property type="match status" value="1"/>
</dbReference>
<dbReference type="Pfam" id="PF02486">
    <property type="entry name" value="Rep_trans"/>
    <property type="match status" value="1"/>
</dbReference>
<dbReference type="InterPro" id="IPR003491">
    <property type="entry name" value="REP-like_C"/>
</dbReference>
<dbReference type="SUPFAM" id="SSF47413">
    <property type="entry name" value="lambda repressor-like DNA-binding domains"/>
    <property type="match status" value="1"/>
</dbReference>
<proteinExistence type="predicted"/>
<dbReference type="InterPro" id="IPR010982">
    <property type="entry name" value="Lambda_DNA-bd_dom_sf"/>
</dbReference>
<dbReference type="GO" id="GO:0003743">
    <property type="term" value="F:translation initiation factor activity"/>
    <property type="evidence" value="ECO:0007669"/>
    <property type="project" value="UniProtKB-KW"/>
</dbReference>
<name>A0ABC9P5S4_ENTFL</name>
<feature type="domain" description="HTH cro/C1-type" evidence="1">
    <location>
        <begin position="25"/>
        <end position="59"/>
    </location>
</feature>
<dbReference type="Proteomes" id="UP000004933">
    <property type="component" value="Unassembled WGS sequence"/>
</dbReference>
<dbReference type="InterPro" id="IPR040819">
    <property type="entry name" value="Rol_Rep_N"/>
</dbReference>
<keyword evidence="2" id="KW-0396">Initiation factor</keyword>
<evidence type="ECO:0000313" key="3">
    <source>
        <dbReference type="Proteomes" id="UP000004933"/>
    </source>
</evidence>
<accession>A0ABC9P5S4</accession>
<dbReference type="CDD" id="cd00093">
    <property type="entry name" value="HTH_XRE"/>
    <property type="match status" value="1"/>
</dbReference>
<dbReference type="Pfam" id="PF01381">
    <property type="entry name" value="HTH_3"/>
    <property type="match status" value="1"/>
</dbReference>
<dbReference type="AlphaFoldDB" id="A0ABC9P5S4"/>
<dbReference type="Pfam" id="PF18106">
    <property type="entry name" value="Rol_Rep_N"/>
    <property type="match status" value="1"/>
</dbReference>
<evidence type="ECO:0000259" key="1">
    <source>
        <dbReference type="PROSITE" id="PS50943"/>
    </source>
</evidence>
<reference evidence="2 3" key="1">
    <citation type="submission" date="2010-09" db="EMBL/GenBank/DDBJ databases">
        <authorList>
            <person name="Weinstock G."/>
            <person name="Sodergren E."/>
            <person name="Clifton S."/>
            <person name="Fulton L."/>
            <person name="Fulton B."/>
            <person name="Courtney L."/>
            <person name="Fronick C."/>
            <person name="Harrison M."/>
            <person name="Strong C."/>
            <person name="Farmer C."/>
            <person name="Delahaunty K."/>
            <person name="Markovic C."/>
            <person name="Hall O."/>
            <person name="Minx P."/>
            <person name="Tomlinson C."/>
            <person name="Mitreva M."/>
            <person name="Hou S."/>
            <person name="Chen J."/>
            <person name="Wollam A."/>
            <person name="Pepin K.H."/>
            <person name="Johnson M."/>
            <person name="Bhonagiri V."/>
            <person name="Zhang X."/>
            <person name="Suruliraj S."/>
            <person name="Warren W."/>
            <person name="Chinwalla A."/>
            <person name="Mardis E.R."/>
            <person name="Wilson R.K."/>
        </authorList>
    </citation>
    <scope>NUCLEOTIDE SEQUENCE [LARGE SCALE GENOMIC DNA]</scope>
    <source>
        <strain evidence="2 3">TX0630</strain>
    </source>
</reference>
<dbReference type="RefSeq" id="WP_002386526.1">
    <property type="nucleotide sequence ID" value="NZ_GL454816.1"/>
</dbReference>
<dbReference type="SMART" id="SM00530">
    <property type="entry name" value="HTH_XRE"/>
    <property type="match status" value="1"/>
</dbReference>
<dbReference type="Gene3D" id="1.10.260.40">
    <property type="entry name" value="lambda repressor-like DNA-binding domains"/>
    <property type="match status" value="1"/>
</dbReference>
<organism evidence="2 3">
    <name type="scientific">Enterococcus faecalis TX0630</name>
    <dbReference type="NCBI Taxonomy" id="749508"/>
    <lineage>
        <taxon>Bacteria</taxon>
        <taxon>Bacillati</taxon>
        <taxon>Bacillota</taxon>
        <taxon>Bacilli</taxon>
        <taxon>Lactobacillales</taxon>
        <taxon>Enterococcaceae</taxon>
        <taxon>Enterococcus</taxon>
    </lineage>
</organism>
<keyword evidence="2" id="KW-0648">Protein biosynthesis</keyword>
<evidence type="ECO:0000313" key="2">
    <source>
        <dbReference type="EMBL" id="EFU90294.1"/>
    </source>
</evidence>
<dbReference type="EMBL" id="AEBE01000064">
    <property type="protein sequence ID" value="EFU90294.1"/>
    <property type="molecule type" value="Genomic_DNA"/>
</dbReference>
<dbReference type="InterPro" id="IPR001387">
    <property type="entry name" value="Cro/C1-type_HTH"/>
</dbReference>
<sequence>MQFLFVKVNKISVKVGGIFGKATELKELRLKVGLKQREVADIFEISKNYLSMIESGKRKCSEKLYTELKEYYETMNQTEGLEAIFDYVRIRIPSHNAKYVIENILLMDFENFYEKPTGLFGYFIMYEYDNIRVLLSKNGDDRGILIELAGQGCRNYEYVLNELDQKWLDFFTRCMLVDGVVKRIDIAINDYVEYFALSEIARKRKKQEFDSRFKKSRVIDSTNDVEEISEGITIYFGTRNSLVYFCFYQKNYEIANREKIPVEEVDVKNRYEIRLHSEKAQKFIEFYLEDTYLLRSARSVISQQLCFFEKKRNGDLQIWSKWQRFVGATKYVDLSMQVKKPSFERKLRWLGYFCAQAMKMADIAGGQEGFNYLAEIIRDVELSEKNKKILAQHLAESHDILSENGRLIASKTGEIIY</sequence>